<sequence>LGKVGVGTYIGGGMGRWRWRGGRWRGIADSHPIGIGTGLTGPVGHSVGRGYGSTEPVVSSAGENYYTVGQGSCIGIAPRAESGHGIDIGHKVDSGIGSHGTGIHTSRGTHSTCTDSDH</sequence>
<reference evidence="1 2" key="1">
    <citation type="journal article" date="2021" name="Nat. Plants">
        <title>The Taxus genome provides insights into paclitaxel biosynthesis.</title>
        <authorList>
            <person name="Xiong X."/>
            <person name="Gou J."/>
            <person name="Liao Q."/>
            <person name="Li Y."/>
            <person name="Zhou Q."/>
            <person name="Bi G."/>
            <person name="Li C."/>
            <person name="Du R."/>
            <person name="Wang X."/>
            <person name="Sun T."/>
            <person name="Guo L."/>
            <person name="Liang H."/>
            <person name="Lu P."/>
            <person name="Wu Y."/>
            <person name="Zhang Z."/>
            <person name="Ro D.K."/>
            <person name="Shang Y."/>
            <person name="Huang S."/>
            <person name="Yan J."/>
        </authorList>
    </citation>
    <scope>NUCLEOTIDE SEQUENCE [LARGE SCALE GENOMIC DNA]</scope>
    <source>
        <strain evidence="1">Ta-2019</strain>
    </source>
</reference>
<feature type="non-terminal residue" evidence="1">
    <location>
        <position position="1"/>
    </location>
</feature>
<protein>
    <submittedName>
        <fullName evidence="1">Uncharacterized protein</fullName>
    </submittedName>
</protein>
<evidence type="ECO:0000313" key="2">
    <source>
        <dbReference type="Proteomes" id="UP000824469"/>
    </source>
</evidence>
<organism evidence="1 2">
    <name type="scientific">Taxus chinensis</name>
    <name type="common">Chinese yew</name>
    <name type="synonym">Taxus wallichiana var. chinensis</name>
    <dbReference type="NCBI Taxonomy" id="29808"/>
    <lineage>
        <taxon>Eukaryota</taxon>
        <taxon>Viridiplantae</taxon>
        <taxon>Streptophyta</taxon>
        <taxon>Embryophyta</taxon>
        <taxon>Tracheophyta</taxon>
        <taxon>Spermatophyta</taxon>
        <taxon>Pinopsida</taxon>
        <taxon>Pinidae</taxon>
        <taxon>Conifers II</taxon>
        <taxon>Cupressales</taxon>
        <taxon>Taxaceae</taxon>
        <taxon>Taxus</taxon>
    </lineage>
</organism>
<dbReference type="EMBL" id="JAHRHJ020000006">
    <property type="protein sequence ID" value="KAH9312063.1"/>
    <property type="molecule type" value="Genomic_DNA"/>
</dbReference>
<accession>A0AA38L126</accession>
<proteinExistence type="predicted"/>
<dbReference type="Proteomes" id="UP000824469">
    <property type="component" value="Unassembled WGS sequence"/>
</dbReference>
<feature type="non-terminal residue" evidence="1">
    <location>
        <position position="118"/>
    </location>
</feature>
<dbReference type="AlphaFoldDB" id="A0AA38L126"/>
<gene>
    <name evidence="1" type="ORF">KI387_027098</name>
</gene>
<name>A0AA38L126_TAXCH</name>
<evidence type="ECO:0000313" key="1">
    <source>
        <dbReference type="EMBL" id="KAH9312063.1"/>
    </source>
</evidence>
<comment type="caution">
    <text evidence="1">The sequence shown here is derived from an EMBL/GenBank/DDBJ whole genome shotgun (WGS) entry which is preliminary data.</text>
</comment>
<keyword evidence="2" id="KW-1185">Reference proteome</keyword>